<evidence type="ECO:0000256" key="3">
    <source>
        <dbReference type="ARBA" id="ARBA00022989"/>
    </source>
</evidence>
<dbReference type="InterPro" id="IPR035952">
    <property type="entry name" value="Rhomboid-like_sf"/>
</dbReference>
<evidence type="ECO:0000256" key="4">
    <source>
        <dbReference type="ARBA" id="ARBA00023136"/>
    </source>
</evidence>
<evidence type="ECO:0000313" key="9">
    <source>
        <dbReference type="Proteomes" id="UP000304951"/>
    </source>
</evidence>
<evidence type="ECO:0000256" key="2">
    <source>
        <dbReference type="ARBA" id="ARBA00022692"/>
    </source>
</evidence>
<evidence type="ECO:0000313" key="10">
    <source>
        <dbReference type="Proteomes" id="UP000308802"/>
    </source>
</evidence>
<organism evidence="7 9">
    <name type="scientific">Aureobasidium pullulans</name>
    <name type="common">Black yeast</name>
    <name type="synonym">Pullularia pullulans</name>
    <dbReference type="NCBI Taxonomy" id="5580"/>
    <lineage>
        <taxon>Eukaryota</taxon>
        <taxon>Fungi</taxon>
        <taxon>Dikarya</taxon>
        <taxon>Ascomycota</taxon>
        <taxon>Pezizomycotina</taxon>
        <taxon>Dothideomycetes</taxon>
        <taxon>Dothideomycetidae</taxon>
        <taxon>Dothideales</taxon>
        <taxon>Saccotheciaceae</taxon>
        <taxon>Aureobasidium</taxon>
    </lineage>
</organism>
<dbReference type="GO" id="GO:0016020">
    <property type="term" value="C:membrane"/>
    <property type="evidence" value="ECO:0007669"/>
    <property type="project" value="UniProtKB-SubCell"/>
</dbReference>
<dbReference type="Proteomes" id="UP000308802">
    <property type="component" value="Unassembled WGS sequence"/>
</dbReference>
<name>A0A4S8SQ01_AURPU</name>
<keyword evidence="2 6" id="KW-0812">Transmembrane</keyword>
<comment type="subcellular location">
    <subcellularLocation>
        <location evidence="1">Membrane</location>
        <topology evidence="1">Multi-pass membrane protein</topology>
    </subcellularLocation>
</comment>
<dbReference type="PANTHER" id="PTHR43066:SF21">
    <property type="entry name" value="UBIQUITIN-ASSOCIATED DOMAIN-CONTAINING PROTEIN 2"/>
    <property type="match status" value="1"/>
</dbReference>
<accession>A0A4S8SQ01</accession>
<reference evidence="9 10" key="1">
    <citation type="submission" date="2018-10" db="EMBL/GenBank/DDBJ databases">
        <title>Fifty Aureobasidium pullulans genomes reveal a recombining polyextremotolerant generalist.</title>
        <authorList>
            <person name="Gostincar C."/>
            <person name="Turk M."/>
            <person name="Zajc J."/>
            <person name="Gunde-Cimerman N."/>
        </authorList>
    </citation>
    <scope>NUCLEOTIDE SEQUENCE [LARGE SCALE GENOMIC DNA]</scope>
    <source>
        <strain evidence="8 10">EXF-10659</strain>
        <strain evidence="7 9">EXF-11900</strain>
    </source>
</reference>
<feature type="transmembrane region" description="Helical" evidence="6">
    <location>
        <begin position="125"/>
        <end position="147"/>
    </location>
</feature>
<feature type="transmembrane region" description="Helical" evidence="6">
    <location>
        <begin position="58"/>
        <end position="78"/>
    </location>
</feature>
<dbReference type="Gene3D" id="1.20.1540.10">
    <property type="entry name" value="Rhomboid-like"/>
    <property type="match status" value="1"/>
</dbReference>
<dbReference type="EMBL" id="QZAO01000200">
    <property type="protein sequence ID" value="THW72922.1"/>
    <property type="molecule type" value="Genomic_DNA"/>
</dbReference>
<feature type="transmembrane region" description="Helical" evidence="6">
    <location>
        <begin position="90"/>
        <end position="113"/>
    </location>
</feature>
<dbReference type="GO" id="GO:0004252">
    <property type="term" value="F:serine-type endopeptidase activity"/>
    <property type="evidence" value="ECO:0007669"/>
    <property type="project" value="TreeGrafter"/>
</dbReference>
<evidence type="ECO:0000256" key="1">
    <source>
        <dbReference type="ARBA" id="ARBA00004141"/>
    </source>
</evidence>
<evidence type="ECO:0000256" key="6">
    <source>
        <dbReference type="SAM" id="Phobius"/>
    </source>
</evidence>
<dbReference type="EMBL" id="QZAF01000111">
    <property type="protein sequence ID" value="THV72849.1"/>
    <property type="molecule type" value="Genomic_DNA"/>
</dbReference>
<keyword evidence="3 6" id="KW-1133">Transmembrane helix</keyword>
<gene>
    <name evidence="8" type="ORF">D6D19_06094</name>
    <name evidence="7" type="ORF">D6D28_03672</name>
</gene>
<comment type="caution">
    <text evidence="7">The sequence shown here is derived from an EMBL/GenBank/DDBJ whole genome shotgun (WGS) entry which is preliminary data.</text>
</comment>
<evidence type="ECO:0000256" key="5">
    <source>
        <dbReference type="SAM" id="MobiDB-lite"/>
    </source>
</evidence>
<evidence type="ECO:0008006" key="11">
    <source>
        <dbReference type="Google" id="ProtNLM"/>
    </source>
</evidence>
<sequence>MLLMLASGFSNAPLSKYLVMAVVAASLLASITDSKHLFWIMVKPHISDYRQLWRCMTWPLLYTNSTEVLFSAMTLYQLRIIERLWGSRKFASFLISTLPYTVLLPPLLLVVVIRPLSFFNINYLPAGPTAIIFALLAQYHAAIPYMYKYQLSASDNSSPSTTSSAINLTSKSTSYLLPLQLALSQLPGSAIVAAVGWLVGYAYRREILPGAATWRIPDWSAGKRERERFEGLRRRMEGEAATASGSTRGEENEGGRRRTIGGQLLDQFRGS</sequence>
<dbReference type="SUPFAM" id="SSF144091">
    <property type="entry name" value="Rhomboid-like"/>
    <property type="match status" value="1"/>
</dbReference>
<dbReference type="AlphaFoldDB" id="A0A4S8SQ01"/>
<protein>
    <recommendedName>
        <fullName evidence="11">DSC E3 ubiquitin ligase complex subunit 2</fullName>
    </recommendedName>
</protein>
<dbReference type="PANTHER" id="PTHR43066">
    <property type="entry name" value="RHOMBOID-RELATED PROTEIN"/>
    <property type="match status" value="1"/>
</dbReference>
<feature type="region of interest" description="Disordered" evidence="5">
    <location>
        <begin position="232"/>
        <end position="271"/>
    </location>
</feature>
<keyword evidence="4 6" id="KW-0472">Membrane</keyword>
<evidence type="ECO:0000313" key="7">
    <source>
        <dbReference type="EMBL" id="THV72849.1"/>
    </source>
</evidence>
<evidence type="ECO:0000313" key="8">
    <source>
        <dbReference type="EMBL" id="THW72922.1"/>
    </source>
</evidence>
<dbReference type="Proteomes" id="UP000304951">
    <property type="component" value="Unassembled WGS sequence"/>
</dbReference>
<proteinExistence type="predicted"/>